<gene>
    <name evidence="5" type="ordered locus">Oter_2912</name>
</gene>
<keyword evidence="3" id="KW-0804">Transcription</keyword>
<dbReference type="InterPro" id="IPR009057">
    <property type="entry name" value="Homeodomain-like_sf"/>
</dbReference>
<dbReference type="KEGG" id="ote:Oter_2912"/>
<evidence type="ECO:0000313" key="6">
    <source>
        <dbReference type="Proteomes" id="UP000007013"/>
    </source>
</evidence>
<evidence type="ECO:0000313" key="5">
    <source>
        <dbReference type="EMBL" id="ACB76193.1"/>
    </source>
</evidence>
<dbReference type="OrthoDB" id="2060755at2"/>
<dbReference type="Gene3D" id="1.10.10.60">
    <property type="entry name" value="Homeodomain-like"/>
    <property type="match status" value="2"/>
</dbReference>
<dbReference type="InterPro" id="IPR018060">
    <property type="entry name" value="HTH_AraC"/>
</dbReference>
<organism evidence="5 6">
    <name type="scientific">Opitutus terrae (strain DSM 11246 / JCM 15787 / PB90-1)</name>
    <dbReference type="NCBI Taxonomy" id="452637"/>
    <lineage>
        <taxon>Bacteria</taxon>
        <taxon>Pseudomonadati</taxon>
        <taxon>Verrucomicrobiota</taxon>
        <taxon>Opitutia</taxon>
        <taxon>Opitutales</taxon>
        <taxon>Opitutaceae</taxon>
        <taxon>Opitutus</taxon>
    </lineage>
</organism>
<evidence type="ECO:0000256" key="1">
    <source>
        <dbReference type="ARBA" id="ARBA00023015"/>
    </source>
</evidence>
<dbReference type="SMART" id="SM00342">
    <property type="entry name" value="HTH_ARAC"/>
    <property type="match status" value="1"/>
</dbReference>
<dbReference type="HOGENOM" id="CLU_000445_88_6_0"/>
<keyword evidence="6" id="KW-1185">Reference proteome</keyword>
<dbReference type="InterPro" id="IPR003313">
    <property type="entry name" value="AraC-bd"/>
</dbReference>
<dbReference type="GO" id="GO:0003700">
    <property type="term" value="F:DNA-binding transcription factor activity"/>
    <property type="evidence" value="ECO:0007669"/>
    <property type="project" value="InterPro"/>
</dbReference>
<keyword evidence="1" id="KW-0805">Transcription regulation</keyword>
<name>B1ZY44_OPITP</name>
<reference evidence="5 6" key="1">
    <citation type="journal article" date="2011" name="J. Bacteriol.">
        <title>Genome sequence of the verrucomicrobium Opitutus terrae PB90-1, an abundant inhabitant of rice paddy soil ecosystems.</title>
        <authorList>
            <person name="van Passel M.W."/>
            <person name="Kant R."/>
            <person name="Palva A."/>
            <person name="Copeland A."/>
            <person name="Lucas S."/>
            <person name="Lapidus A."/>
            <person name="Glavina del Rio T."/>
            <person name="Pitluck S."/>
            <person name="Goltsman E."/>
            <person name="Clum A."/>
            <person name="Sun H."/>
            <person name="Schmutz J."/>
            <person name="Larimer F.W."/>
            <person name="Land M.L."/>
            <person name="Hauser L."/>
            <person name="Kyrpides N."/>
            <person name="Mikhailova N."/>
            <person name="Richardson P.P."/>
            <person name="Janssen P.H."/>
            <person name="de Vos W.M."/>
            <person name="Smidt H."/>
        </authorList>
    </citation>
    <scope>NUCLEOTIDE SEQUENCE [LARGE SCALE GENOMIC DNA]</scope>
    <source>
        <strain evidence="6">DSM 11246 / JCM 15787 / PB90-1</strain>
    </source>
</reference>
<dbReference type="InterPro" id="IPR050204">
    <property type="entry name" value="AraC_XylS_family_regulators"/>
</dbReference>
<keyword evidence="2" id="KW-0238">DNA-binding</keyword>
<dbReference type="eggNOG" id="COG2207">
    <property type="taxonomic scope" value="Bacteria"/>
</dbReference>
<evidence type="ECO:0000256" key="2">
    <source>
        <dbReference type="ARBA" id="ARBA00023125"/>
    </source>
</evidence>
<dbReference type="STRING" id="452637.Oter_2912"/>
<feature type="domain" description="HTH araC/xylS-type" evidence="4">
    <location>
        <begin position="180"/>
        <end position="279"/>
    </location>
</feature>
<protein>
    <submittedName>
        <fullName evidence="5">Transcriptional regulator, AraC family</fullName>
    </submittedName>
</protein>
<dbReference type="GO" id="GO:0043565">
    <property type="term" value="F:sequence-specific DNA binding"/>
    <property type="evidence" value="ECO:0007669"/>
    <property type="project" value="InterPro"/>
</dbReference>
<accession>B1ZY44</accession>
<dbReference type="Pfam" id="PF12833">
    <property type="entry name" value="HTH_18"/>
    <property type="match status" value="1"/>
</dbReference>
<dbReference type="InterPro" id="IPR037923">
    <property type="entry name" value="HTH-like"/>
</dbReference>
<dbReference type="CDD" id="cd02208">
    <property type="entry name" value="cupin_RmlC-like"/>
    <property type="match status" value="1"/>
</dbReference>
<dbReference type="SUPFAM" id="SSF46689">
    <property type="entry name" value="Homeodomain-like"/>
    <property type="match status" value="1"/>
</dbReference>
<dbReference type="SUPFAM" id="SSF51215">
    <property type="entry name" value="Regulatory protein AraC"/>
    <property type="match status" value="1"/>
</dbReference>
<dbReference type="PANTHER" id="PTHR46796">
    <property type="entry name" value="HTH-TYPE TRANSCRIPTIONAL ACTIVATOR RHAS-RELATED"/>
    <property type="match status" value="1"/>
</dbReference>
<evidence type="ECO:0000259" key="4">
    <source>
        <dbReference type="PROSITE" id="PS01124"/>
    </source>
</evidence>
<dbReference type="Proteomes" id="UP000007013">
    <property type="component" value="Chromosome"/>
</dbReference>
<proteinExistence type="predicted"/>
<dbReference type="PROSITE" id="PS01124">
    <property type="entry name" value="HTH_ARAC_FAMILY_2"/>
    <property type="match status" value="1"/>
</dbReference>
<dbReference type="Pfam" id="PF02311">
    <property type="entry name" value="AraC_binding"/>
    <property type="match status" value="1"/>
</dbReference>
<dbReference type="InterPro" id="IPR014710">
    <property type="entry name" value="RmlC-like_jellyroll"/>
</dbReference>
<dbReference type="EMBL" id="CP001032">
    <property type="protein sequence ID" value="ACB76193.1"/>
    <property type="molecule type" value="Genomic_DNA"/>
</dbReference>
<evidence type="ECO:0000256" key="3">
    <source>
        <dbReference type="ARBA" id="ARBA00023163"/>
    </source>
</evidence>
<sequence>MPPAPRYVAQPWLKSPLRTPVGEIQLAGLLRNVQGIDPATMRVLRHFTLVLMVEGRGYYRDEQGVAEELRPGDVVMVFPGMAHAYGPLSGSEWTQIYFVFDGPQFALWRERELLNPRRPIWRLGLPDYWHQRLREVVKGEPLLGVAAPLRALGRFLQVLSEMTATDMENARQSGGDAWLEKSLRLLGEPGTAGWPSPQTVARQVGLNYENFRKRFVQLTGESPGRYQRRRRIDLACAAIYHGELSLKHIADELGFCDVFHFSKAFTQTMRMRPSEYRKRVHGAAPMDRETNDR</sequence>
<dbReference type="AlphaFoldDB" id="B1ZY44"/>
<dbReference type="Gene3D" id="2.60.120.10">
    <property type="entry name" value="Jelly Rolls"/>
    <property type="match status" value="1"/>
</dbReference>